<feature type="chain" id="PRO_5009287381" evidence="1">
    <location>
        <begin position="25"/>
        <end position="159"/>
    </location>
</feature>
<dbReference type="OrthoDB" id="344729at2"/>
<feature type="signal peptide" evidence="1">
    <location>
        <begin position="1"/>
        <end position="24"/>
    </location>
</feature>
<sequence>MKLKTTFKALAAVAALTSASLSFAADIDMNADVNDVAIQGYDTVSYFTNGKPMQGNAEYTATYKNAIYHFSSESNRDLFRANPAKYAPQYGGYCAMGVALNKKLDTDPTAWRIVNDKLYLNLNHAVQKKWLTDVPGNIQTAEVNWPEISSKTVAELNAE</sequence>
<dbReference type="InterPro" id="IPR007029">
    <property type="entry name" value="YHS_dom"/>
</dbReference>
<keyword evidence="4" id="KW-1185">Reference proteome</keyword>
<name>A0A1H5VLJ1_9GAMM</name>
<organism evidence="3 4">
    <name type="scientific">Marinobacterium lutimaris</name>
    <dbReference type="NCBI Taxonomy" id="568106"/>
    <lineage>
        <taxon>Bacteria</taxon>
        <taxon>Pseudomonadati</taxon>
        <taxon>Pseudomonadota</taxon>
        <taxon>Gammaproteobacteria</taxon>
        <taxon>Oceanospirillales</taxon>
        <taxon>Oceanospirillaceae</taxon>
        <taxon>Marinobacterium</taxon>
    </lineage>
</organism>
<evidence type="ECO:0000313" key="4">
    <source>
        <dbReference type="Proteomes" id="UP000236745"/>
    </source>
</evidence>
<gene>
    <name evidence="3" type="ORF">SAMN05444390_101753</name>
</gene>
<evidence type="ECO:0000256" key="1">
    <source>
        <dbReference type="SAM" id="SignalP"/>
    </source>
</evidence>
<reference evidence="3 4" key="1">
    <citation type="submission" date="2016-10" db="EMBL/GenBank/DDBJ databases">
        <authorList>
            <person name="de Groot N.N."/>
        </authorList>
    </citation>
    <scope>NUCLEOTIDE SEQUENCE [LARGE SCALE GENOMIC DNA]</scope>
    <source>
        <strain evidence="3 4">DSM 22012</strain>
    </source>
</reference>
<dbReference type="NCBIfam" id="NF041384">
    <property type="entry name" value="YHS_seleno_dom"/>
    <property type="match status" value="1"/>
</dbReference>
<accession>A0A1H5VLJ1</accession>
<dbReference type="AlphaFoldDB" id="A0A1H5VLJ1"/>
<feature type="domain" description="YHS" evidence="2">
    <location>
        <begin position="44"/>
        <end position="90"/>
    </location>
</feature>
<keyword evidence="1" id="KW-0732">Signal</keyword>
<dbReference type="RefSeq" id="WP_104001715.1">
    <property type="nucleotide sequence ID" value="NZ_FNVQ01000001.1"/>
</dbReference>
<dbReference type="Proteomes" id="UP000236745">
    <property type="component" value="Unassembled WGS sequence"/>
</dbReference>
<evidence type="ECO:0000259" key="2">
    <source>
        <dbReference type="Pfam" id="PF04945"/>
    </source>
</evidence>
<proteinExistence type="predicted"/>
<dbReference type="EMBL" id="FNVQ01000001">
    <property type="protein sequence ID" value="SEF87417.1"/>
    <property type="molecule type" value="Genomic_DNA"/>
</dbReference>
<evidence type="ECO:0000313" key="3">
    <source>
        <dbReference type="EMBL" id="SEF87417.1"/>
    </source>
</evidence>
<dbReference type="Pfam" id="PF04945">
    <property type="entry name" value="YHS"/>
    <property type="match status" value="1"/>
</dbReference>
<protein>
    <submittedName>
        <fullName evidence="3">YHS domain-containing protein</fullName>
    </submittedName>
</protein>